<organism evidence="2 3">
    <name type="scientific">Alkaliphilus pronyensis</name>
    <dbReference type="NCBI Taxonomy" id="1482732"/>
    <lineage>
        <taxon>Bacteria</taxon>
        <taxon>Bacillati</taxon>
        <taxon>Bacillota</taxon>
        <taxon>Clostridia</taxon>
        <taxon>Peptostreptococcales</taxon>
        <taxon>Natronincolaceae</taxon>
        <taxon>Alkaliphilus</taxon>
    </lineage>
</organism>
<dbReference type="EMBL" id="WBZC01000002">
    <property type="protein sequence ID" value="KAB3539713.1"/>
    <property type="molecule type" value="Genomic_DNA"/>
</dbReference>
<feature type="transmembrane region" description="Helical" evidence="1">
    <location>
        <begin position="7"/>
        <end position="28"/>
    </location>
</feature>
<keyword evidence="1" id="KW-1133">Transmembrane helix</keyword>
<sequence length="101" mass="11621">MEKRSFCLFSTLRIISFILLIIAFVQLFNPLNIRLFGSEWLIMYISCFLGTIIGCIGLVKSVSSQTIKRIGKLAFYGNLAMTILFFPPIYIIWGYRLESLL</sequence>
<dbReference type="RefSeq" id="WP_151859672.1">
    <property type="nucleotide sequence ID" value="NZ_WBZC01000002.1"/>
</dbReference>
<feature type="transmembrane region" description="Helical" evidence="1">
    <location>
        <begin position="73"/>
        <end position="93"/>
    </location>
</feature>
<dbReference type="Proteomes" id="UP000432715">
    <property type="component" value="Unassembled WGS sequence"/>
</dbReference>
<comment type="caution">
    <text evidence="2">The sequence shown here is derived from an EMBL/GenBank/DDBJ whole genome shotgun (WGS) entry which is preliminary data.</text>
</comment>
<evidence type="ECO:0000256" key="1">
    <source>
        <dbReference type="SAM" id="Phobius"/>
    </source>
</evidence>
<dbReference type="OrthoDB" id="2970575at2"/>
<accession>A0A6I0FNS4</accession>
<protein>
    <submittedName>
        <fullName evidence="2">Uncharacterized protein</fullName>
    </submittedName>
</protein>
<feature type="transmembrane region" description="Helical" evidence="1">
    <location>
        <begin position="40"/>
        <end position="61"/>
    </location>
</feature>
<evidence type="ECO:0000313" key="2">
    <source>
        <dbReference type="EMBL" id="KAB3539713.1"/>
    </source>
</evidence>
<keyword evidence="3" id="KW-1185">Reference proteome</keyword>
<dbReference type="AlphaFoldDB" id="A0A6I0FNS4"/>
<reference evidence="2 3" key="1">
    <citation type="submission" date="2019-10" db="EMBL/GenBank/DDBJ databases">
        <title>Alkaliphilus serpentinus sp. nov. and Alkaliphilus pronyensis sp. nov., two novel anaerobic alkaliphilic species isolated from the serpentinized-hosted hydrothermal field of the Prony Bay (New Caledonia).</title>
        <authorList>
            <person name="Postec A."/>
        </authorList>
    </citation>
    <scope>NUCLEOTIDE SEQUENCE [LARGE SCALE GENOMIC DNA]</scope>
    <source>
        <strain evidence="2 3">LacV</strain>
    </source>
</reference>
<name>A0A6I0FNS4_9FIRM</name>
<keyword evidence="1" id="KW-0812">Transmembrane</keyword>
<proteinExistence type="predicted"/>
<keyword evidence="1" id="KW-0472">Membrane</keyword>
<evidence type="ECO:0000313" key="3">
    <source>
        <dbReference type="Proteomes" id="UP000432715"/>
    </source>
</evidence>
<gene>
    <name evidence="2" type="ORF">F8154_00750</name>
</gene>